<evidence type="ECO:0000313" key="4">
    <source>
        <dbReference type="Proteomes" id="UP000826661"/>
    </source>
</evidence>
<feature type="compositionally biased region" description="Basic and acidic residues" evidence="1">
    <location>
        <begin position="9"/>
        <end position="19"/>
    </location>
</feature>
<keyword evidence="2" id="KW-1133">Transmembrane helix</keyword>
<feature type="transmembrane region" description="Helical" evidence="2">
    <location>
        <begin position="74"/>
        <end position="95"/>
    </location>
</feature>
<proteinExistence type="predicted"/>
<feature type="compositionally biased region" description="Basic residues" evidence="1">
    <location>
        <begin position="20"/>
        <end position="33"/>
    </location>
</feature>
<evidence type="ECO:0000256" key="2">
    <source>
        <dbReference type="SAM" id="Phobius"/>
    </source>
</evidence>
<keyword evidence="2" id="KW-0472">Membrane</keyword>
<evidence type="ECO:0000313" key="3">
    <source>
        <dbReference type="EMBL" id="QYT01560.1"/>
    </source>
</evidence>
<reference evidence="3 4" key="1">
    <citation type="journal article" date="2021" name="BMC Genomics">
        <title>Telomere-to-telomere genome assembly of asparaginase-producing Trichoderma simmonsii.</title>
        <authorList>
            <person name="Chung D."/>
            <person name="Kwon Y.M."/>
            <person name="Yang Y."/>
        </authorList>
    </citation>
    <scope>NUCLEOTIDE SEQUENCE [LARGE SCALE GENOMIC DNA]</scope>
    <source>
        <strain evidence="3 4">GH-Sj1</strain>
    </source>
</reference>
<protein>
    <submittedName>
        <fullName evidence="3">Uncharacterized protein</fullName>
    </submittedName>
</protein>
<dbReference type="Proteomes" id="UP000826661">
    <property type="component" value="Chromosome IV"/>
</dbReference>
<feature type="region of interest" description="Disordered" evidence="1">
    <location>
        <begin position="1"/>
        <end position="43"/>
    </location>
</feature>
<gene>
    <name evidence="3" type="ORF">H0G86_008596</name>
</gene>
<accession>A0A8G0LIQ7</accession>
<dbReference type="EMBL" id="CP075867">
    <property type="protein sequence ID" value="QYT01560.1"/>
    <property type="molecule type" value="Genomic_DNA"/>
</dbReference>
<keyword evidence="4" id="KW-1185">Reference proteome</keyword>
<sequence length="104" mass="11975">MKIRQSQRATDRETEEKGKKLQVSKGWRRRGKKKQEGGIGGTDEQVRSLAQGGVRKVFGWMGGRGRRGGGEYAFFHLLETCLLDLFCWYVLILLLHDYLLMNND</sequence>
<keyword evidence="2" id="KW-0812">Transmembrane</keyword>
<name>A0A8G0LIQ7_9HYPO</name>
<organism evidence="3 4">
    <name type="scientific">Trichoderma simmonsii</name>
    <dbReference type="NCBI Taxonomy" id="1491479"/>
    <lineage>
        <taxon>Eukaryota</taxon>
        <taxon>Fungi</taxon>
        <taxon>Dikarya</taxon>
        <taxon>Ascomycota</taxon>
        <taxon>Pezizomycotina</taxon>
        <taxon>Sordariomycetes</taxon>
        <taxon>Hypocreomycetidae</taxon>
        <taxon>Hypocreales</taxon>
        <taxon>Hypocreaceae</taxon>
        <taxon>Trichoderma</taxon>
    </lineage>
</organism>
<dbReference type="AlphaFoldDB" id="A0A8G0LIQ7"/>
<evidence type="ECO:0000256" key="1">
    <source>
        <dbReference type="SAM" id="MobiDB-lite"/>
    </source>
</evidence>